<keyword evidence="4 6" id="KW-1133">Transmembrane helix</keyword>
<comment type="caution">
    <text evidence="7">The sequence shown here is derived from an EMBL/GenBank/DDBJ whole genome shotgun (WGS) entry which is preliminary data.</text>
</comment>
<dbReference type="InterPro" id="IPR002781">
    <property type="entry name" value="TM_pro_TauE-like"/>
</dbReference>
<evidence type="ECO:0000256" key="6">
    <source>
        <dbReference type="RuleBase" id="RU363041"/>
    </source>
</evidence>
<dbReference type="Pfam" id="PF01925">
    <property type="entry name" value="TauE"/>
    <property type="match status" value="1"/>
</dbReference>
<evidence type="ECO:0000313" key="7">
    <source>
        <dbReference type="EMBL" id="KAB2329928.1"/>
    </source>
</evidence>
<evidence type="ECO:0000256" key="2">
    <source>
        <dbReference type="ARBA" id="ARBA00009142"/>
    </source>
</evidence>
<dbReference type="Proteomes" id="UP000481030">
    <property type="component" value="Unassembled WGS sequence"/>
</dbReference>
<reference evidence="7 8" key="1">
    <citation type="journal article" date="2016" name="Antonie Van Leeuwenhoek">
        <title>Bacillus depressus sp. nov., isolated from soil of a sunflower field.</title>
        <authorList>
            <person name="Wei X."/>
            <person name="Xin D."/>
            <person name="Xin Y."/>
            <person name="Zhang H."/>
            <person name="Wang T."/>
            <person name="Zhang J."/>
        </authorList>
    </citation>
    <scope>NUCLEOTIDE SEQUENCE [LARGE SCALE GENOMIC DNA]</scope>
    <source>
        <strain evidence="7 8">BZ1</strain>
    </source>
</reference>
<evidence type="ECO:0000256" key="4">
    <source>
        <dbReference type="ARBA" id="ARBA00022989"/>
    </source>
</evidence>
<feature type="transmembrane region" description="Helical" evidence="6">
    <location>
        <begin position="241"/>
        <end position="273"/>
    </location>
</feature>
<gene>
    <name evidence="7" type="ORF">F7731_20915</name>
</gene>
<feature type="transmembrane region" description="Helical" evidence="6">
    <location>
        <begin position="34"/>
        <end position="55"/>
    </location>
</feature>
<feature type="transmembrane region" description="Helical" evidence="6">
    <location>
        <begin position="67"/>
        <end position="86"/>
    </location>
</feature>
<evidence type="ECO:0000256" key="1">
    <source>
        <dbReference type="ARBA" id="ARBA00004141"/>
    </source>
</evidence>
<keyword evidence="3 6" id="KW-0812">Transmembrane</keyword>
<name>A0A6L3V147_9BACI</name>
<proteinExistence type="inferred from homology"/>
<comment type="subcellular location">
    <subcellularLocation>
        <location evidence="6">Cell membrane</location>
        <topology evidence="6">Multi-pass membrane protein</topology>
    </subcellularLocation>
    <subcellularLocation>
        <location evidence="1">Membrane</location>
        <topology evidence="1">Multi-pass membrane protein</topology>
    </subcellularLocation>
</comment>
<dbReference type="RefSeq" id="WP_151536741.1">
    <property type="nucleotide sequence ID" value="NZ_WBOS01000016.1"/>
</dbReference>
<evidence type="ECO:0000313" key="8">
    <source>
        <dbReference type="Proteomes" id="UP000481030"/>
    </source>
</evidence>
<accession>A0A6L3V147</accession>
<keyword evidence="6" id="KW-1003">Cell membrane</keyword>
<evidence type="ECO:0000256" key="5">
    <source>
        <dbReference type="ARBA" id="ARBA00023136"/>
    </source>
</evidence>
<dbReference type="EMBL" id="WBOS01000016">
    <property type="protein sequence ID" value="KAB2329928.1"/>
    <property type="molecule type" value="Genomic_DNA"/>
</dbReference>
<feature type="transmembrane region" description="Helical" evidence="6">
    <location>
        <begin position="98"/>
        <end position="116"/>
    </location>
</feature>
<feature type="transmembrane region" description="Helical" evidence="6">
    <location>
        <begin position="179"/>
        <end position="200"/>
    </location>
</feature>
<dbReference type="InterPro" id="IPR051598">
    <property type="entry name" value="TSUP/Inactive_protease-like"/>
</dbReference>
<dbReference type="PANTHER" id="PTHR43701">
    <property type="entry name" value="MEMBRANE TRANSPORTER PROTEIN MJ0441-RELATED"/>
    <property type="match status" value="1"/>
</dbReference>
<protein>
    <recommendedName>
        <fullName evidence="6">Probable membrane transporter protein</fullName>
    </recommendedName>
</protein>
<dbReference type="OrthoDB" id="2841647at2"/>
<dbReference type="PANTHER" id="PTHR43701:SF12">
    <property type="entry name" value="MEMBRANE TRANSPORTER PROTEIN YTNM-RELATED"/>
    <property type="match status" value="1"/>
</dbReference>
<dbReference type="GO" id="GO:0005886">
    <property type="term" value="C:plasma membrane"/>
    <property type="evidence" value="ECO:0007669"/>
    <property type="project" value="UniProtKB-SubCell"/>
</dbReference>
<organism evidence="7 8">
    <name type="scientific">Cytobacillus depressus</name>
    <dbReference type="NCBI Taxonomy" id="1602942"/>
    <lineage>
        <taxon>Bacteria</taxon>
        <taxon>Bacillati</taxon>
        <taxon>Bacillota</taxon>
        <taxon>Bacilli</taxon>
        <taxon>Bacillales</taxon>
        <taxon>Bacillaceae</taxon>
        <taxon>Cytobacillus</taxon>
    </lineage>
</organism>
<dbReference type="AlphaFoldDB" id="A0A6L3V147"/>
<keyword evidence="8" id="KW-1185">Reference proteome</keyword>
<comment type="similarity">
    <text evidence="2 6">Belongs to the 4-toluene sulfonate uptake permease (TSUP) (TC 2.A.102) family.</text>
</comment>
<sequence length="295" mass="31951">MLILLFFLLGACISVLSGFFGVGGGFILTPLLMLFGYSPIEAITTSLLFTLGTSLSGITTHIRYKNILWKNGIILGISGVASTQLAKPFVIYLENKGIDEWVIPIFYIILLSYFAMKMFKQGRKSSGAADEKTAHPSVIKMFFIGVFAGFVSATLGVGGGFIIVPLSVAFLGFEPKKAIGTSLFTIFLIVPAAFLSYAFTVPIDFKVSLLLVAGGLIGSSFGAKLTRYYENKEISLLLSSIYIATLISVALKLMGLNVVGLILLGCFILYFFIKSIIKVQRYKVERDMGTGTSSQ</sequence>
<evidence type="ECO:0000256" key="3">
    <source>
        <dbReference type="ARBA" id="ARBA00022692"/>
    </source>
</evidence>
<keyword evidence="5 6" id="KW-0472">Membrane</keyword>
<feature type="transmembrane region" description="Helical" evidence="6">
    <location>
        <begin position="142"/>
        <end position="173"/>
    </location>
</feature>